<evidence type="ECO:0000313" key="2">
    <source>
        <dbReference type="EMBL" id="QCF26467.1"/>
    </source>
</evidence>
<gene>
    <name evidence="2" type="ORF">soil367_11260</name>
</gene>
<keyword evidence="3" id="KW-1185">Reference proteome</keyword>
<keyword evidence="2" id="KW-0808">Transferase</keyword>
<dbReference type="Gene3D" id="3.90.550.10">
    <property type="entry name" value="Spore Coat Polysaccharide Biosynthesis Protein SpsA, Chain A"/>
    <property type="match status" value="1"/>
</dbReference>
<reference evidence="2 3" key="1">
    <citation type="submission" date="2018-07" db="EMBL/GenBank/DDBJ databases">
        <title>Marsedoiliclastica nanhaica gen. nov. sp. nov., a novel marine hydrocarbonoclastic bacterium isolated from an in-situ enriched hydrocarbon-degrading consortium in deep-sea sediment.</title>
        <authorList>
            <person name="Dong C."/>
            <person name="Ma T."/>
            <person name="Liu R."/>
            <person name="Shao Z."/>
        </authorList>
    </citation>
    <scope>NUCLEOTIDE SEQUENCE [LARGE SCALE GENOMIC DNA]</scope>
    <source>
        <strain evidence="3">soil36-7</strain>
    </source>
</reference>
<protein>
    <submittedName>
        <fullName evidence="2">Glycosyltransferase</fullName>
    </submittedName>
</protein>
<dbReference type="KEGG" id="hmi:soil367_11260"/>
<sequence>MANQDDIRVSVCVVTYNQENYISECLQSLVDQQTDFLFEIIVGEDCSEDSTRDIVEEFARTHPHLIVRNYHDKNVGAVENIVTSYRLARGMYISHLDGDDYASPGKLQAQYDALKANPDCVICSHDVKIVSRNGELIKPSFKTKPEGKYTLLELYKELPFFAHSSKMFVNDLFQSYWSDLHADALDIEVHVAQCKMGSIYHIDRTLGAYRSMSGMSVLNSSINPALVHGVDRIFKSALNESRIDPEALRKCYAKAMFNYAYQSALVGDKKGIKKYIRKSISISRYSSVQALFYYMSKVPIVVMKICKLRSKIKGY</sequence>
<dbReference type="OrthoDB" id="9802649at2"/>
<proteinExistence type="predicted"/>
<dbReference type="InterPro" id="IPR001173">
    <property type="entry name" value="Glyco_trans_2-like"/>
</dbReference>
<dbReference type="EMBL" id="CP031093">
    <property type="protein sequence ID" value="QCF26467.1"/>
    <property type="molecule type" value="Genomic_DNA"/>
</dbReference>
<dbReference type="Proteomes" id="UP000298049">
    <property type="component" value="Chromosome"/>
</dbReference>
<evidence type="ECO:0000259" key="1">
    <source>
        <dbReference type="Pfam" id="PF00535"/>
    </source>
</evidence>
<dbReference type="GO" id="GO:0016758">
    <property type="term" value="F:hexosyltransferase activity"/>
    <property type="evidence" value="ECO:0007669"/>
    <property type="project" value="UniProtKB-ARBA"/>
</dbReference>
<accession>A0A4P7XKL0</accession>
<name>A0A4P7XKL0_9ALTE</name>
<dbReference type="InterPro" id="IPR029044">
    <property type="entry name" value="Nucleotide-diphossugar_trans"/>
</dbReference>
<dbReference type="SUPFAM" id="SSF53448">
    <property type="entry name" value="Nucleotide-diphospho-sugar transferases"/>
    <property type="match status" value="1"/>
</dbReference>
<dbReference type="Pfam" id="PF00535">
    <property type="entry name" value="Glycos_transf_2"/>
    <property type="match status" value="1"/>
</dbReference>
<dbReference type="PANTHER" id="PTHR22916">
    <property type="entry name" value="GLYCOSYLTRANSFERASE"/>
    <property type="match status" value="1"/>
</dbReference>
<dbReference type="AlphaFoldDB" id="A0A4P7XKL0"/>
<organism evidence="2 3">
    <name type="scientific">Hydrocarboniclastica marina</name>
    <dbReference type="NCBI Taxonomy" id="2259620"/>
    <lineage>
        <taxon>Bacteria</taxon>
        <taxon>Pseudomonadati</taxon>
        <taxon>Pseudomonadota</taxon>
        <taxon>Gammaproteobacteria</taxon>
        <taxon>Alteromonadales</taxon>
        <taxon>Alteromonadaceae</taxon>
        <taxon>Hydrocarboniclastica</taxon>
    </lineage>
</organism>
<dbReference type="PANTHER" id="PTHR22916:SF71">
    <property type="entry name" value="GLYCOSYL TRANSFERASE"/>
    <property type="match status" value="1"/>
</dbReference>
<dbReference type="RefSeq" id="WP_136549188.1">
    <property type="nucleotide sequence ID" value="NZ_CP031093.1"/>
</dbReference>
<evidence type="ECO:0000313" key="3">
    <source>
        <dbReference type="Proteomes" id="UP000298049"/>
    </source>
</evidence>
<feature type="domain" description="Glycosyltransferase 2-like" evidence="1">
    <location>
        <begin position="10"/>
        <end position="176"/>
    </location>
</feature>